<dbReference type="InterPro" id="IPR019903">
    <property type="entry name" value="RIC_family"/>
</dbReference>
<comment type="caution">
    <text evidence="6">The sequence shown here is derived from an EMBL/GenBank/DDBJ whole genome shotgun (WGS) entry which is preliminary data.</text>
</comment>
<dbReference type="Gene3D" id="1.10.3910.10">
    <property type="entry name" value="SP0561-like"/>
    <property type="match status" value="1"/>
</dbReference>
<dbReference type="Proteomes" id="UP001207337">
    <property type="component" value="Unassembled WGS sequence"/>
</dbReference>
<proteinExistence type="predicted"/>
<dbReference type="RefSeq" id="WP_265788668.1">
    <property type="nucleotide sequence ID" value="NZ_BAABRS010000001.1"/>
</dbReference>
<keyword evidence="4" id="KW-0408">Iron</keyword>
<dbReference type="PANTHER" id="PTHR36438:SF1">
    <property type="entry name" value="IRON-SULFUR CLUSTER REPAIR PROTEIN YTFE"/>
    <property type="match status" value="1"/>
</dbReference>
<evidence type="ECO:0000256" key="2">
    <source>
        <dbReference type="ARBA" id="ARBA00022490"/>
    </source>
</evidence>
<gene>
    <name evidence="6" type="primary">ric</name>
    <name evidence="6" type="ORF">LQ318_06715</name>
</gene>
<name>A0ABT3PXK8_9BACT</name>
<evidence type="ECO:0000256" key="4">
    <source>
        <dbReference type="ARBA" id="ARBA00023004"/>
    </source>
</evidence>
<comment type="subcellular location">
    <subcellularLocation>
        <location evidence="1">Cytoplasm</location>
    </subcellularLocation>
</comment>
<dbReference type="CDD" id="cd12108">
    <property type="entry name" value="Hr-like"/>
    <property type="match status" value="1"/>
</dbReference>
<keyword evidence="2" id="KW-0963">Cytoplasm</keyword>
<dbReference type="Gene3D" id="1.20.120.520">
    <property type="entry name" value="nmb1532 protein domain like"/>
    <property type="match status" value="1"/>
</dbReference>
<dbReference type="Pfam" id="PF04405">
    <property type="entry name" value="ScdA_N"/>
    <property type="match status" value="1"/>
</dbReference>
<evidence type="ECO:0000256" key="1">
    <source>
        <dbReference type="ARBA" id="ARBA00004496"/>
    </source>
</evidence>
<accession>A0ABT3PXK8</accession>
<evidence type="ECO:0000259" key="5">
    <source>
        <dbReference type="Pfam" id="PF01814"/>
    </source>
</evidence>
<dbReference type="InterPro" id="IPR038062">
    <property type="entry name" value="ScdA-like_N_sf"/>
</dbReference>
<dbReference type="Pfam" id="PF01814">
    <property type="entry name" value="Hemerythrin"/>
    <property type="match status" value="1"/>
</dbReference>
<evidence type="ECO:0000313" key="6">
    <source>
        <dbReference type="EMBL" id="MCW9712590.1"/>
    </source>
</evidence>
<dbReference type="NCBIfam" id="TIGR03652">
    <property type="entry name" value="FeS_repair_RIC"/>
    <property type="match status" value="1"/>
</dbReference>
<dbReference type="InterPro" id="IPR012312">
    <property type="entry name" value="Hemerythrin-like"/>
</dbReference>
<dbReference type="EMBL" id="JAJNDC010000001">
    <property type="protein sequence ID" value="MCW9712590.1"/>
    <property type="molecule type" value="Genomic_DNA"/>
</dbReference>
<evidence type="ECO:0000313" key="7">
    <source>
        <dbReference type="Proteomes" id="UP001207337"/>
    </source>
</evidence>
<keyword evidence="3" id="KW-0479">Metal-binding</keyword>
<dbReference type="PANTHER" id="PTHR36438">
    <property type="entry name" value="IRON-SULFUR CLUSTER REPAIR PROTEIN YTFE"/>
    <property type="match status" value="1"/>
</dbReference>
<keyword evidence="7" id="KW-1185">Reference proteome</keyword>
<sequence length="239" mass="27646">MNTVKERTIGQVVTDDYRAAQVFRNYGLDFCCGGNLTIEEACEKKNVDPTKVHTALQGLTDKNGKEDNYDQWSLDFLVDYIVNNHHQFSRKKLPEIGAYAKKVAKVHGERHPELTEIYYEFTKLHSEMINHLDKEEELLFPYIKEMVEAEKNNETPEQPDYISAANPVSMMEDEHDDAGAAIAKIRELSNDFTPPEDACTTYRILFENLEGFEKDLHKHVHLENNILFPKALELEKRLN</sequence>
<evidence type="ECO:0000256" key="3">
    <source>
        <dbReference type="ARBA" id="ARBA00022723"/>
    </source>
</evidence>
<feature type="domain" description="Hemerythrin-like" evidence="5">
    <location>
        <begin position="81"/>
        <end position="231"/>
    </location>
</feature>
<organism evidence="6 7">
    <name type="scientific">Fodinibius salicampi</name>
    <dbReference type="NCBI Taxonomy" id="1920655"/>
    <lineage>
        <taxon>Bacteria</taxon>
        <taxon>Pseudomonadati</taxon>
        <taxon>Balneolota</taxon>
        <taxon>Balneolia</taxon>
        <taxon>Balneolales</taxon>
        <taxon>Balneolaceae</taxon>
        <taxon>Fodinibius</taxon>
    </lineage>
</organism>
<protein>
    <submittedName>
        <fullName evidence="6">Iron-sulfur cluster repair di-iron protein</fullName>
    </submittedName>
</protein>
<reference evidence="6 7" key="1">
    <citation type="submission" date="2021-11" db="EMBL/GenBank/DDBJ databases">
        <title>Aliifidinibius sp. nov., a new bacterium isolated from saline soil.</title>
        <authorList>
            <person name="Galisteo C."/>
            <person name="De La Haba R."/>
            <person name="Sanchez-Porro C."/>
            <person name="Ventosa A."/>
        </authorList>
    </citation>
    <scope>NUCLEOTIDE SEQUENCE [LARGE SCALE GENOMIC DNA]</scope>
    <source>
        <strain evidence="6 7">KACC 190600</strain>
    </source>
</reference>